<feature type="repeat" description="TPR" evidence="3">
    <location>
        <begin position="120"/>
        <end position="153"/>
    </location>
</feature>
<dbReference type="GO" id="GO:0055087">
    <property type="term" value="C:Ski complex"/>
    <property type="evidence" value="ECO:0007669"/>
    <property type="project" value="InterPro"/>
</dbReference>
<dbReference type="Pfam" id="PF13432">
    <property type="entry name" value="TPR_16"/>
    <property type="match status" value="1"/>
</dbReference>
<dbReference type="AlphaFoldDB" id="A0A0J8B3R7"/>
<gene>
    <name evidence="4" type="ORF">BVRB_020860</name>
</gene>
<name>A0A0J8B3R7_BETVV</name>
<dbReference type="SUPFAM" id="SSF48452">
    <property type="entry name" value="TPR-like"/>
    <property type="match status" value="1"/>
</dbReference>
<keyword evidence="2 3" id="KW-0802">TPR repeat</keyword>
<evidence type="ECO:0000256" key="1">
    <source>
        <dbReference type="ARBA" id="ARBA00022737"/>
    </source>
</evidence>
<accession>A0A0J8B3R7</accession>
<evidence type="ECO:0000313" key="5">
    <source>
        <dbReference type="Proteomes" id="UP000035740"/>
    </source>
</evidence>
<dbReference type="InterPro" id="IPR039226">
    <property type="entry name" value="Ski3/TTC37"/>
</dbReference>
<dbReference type="PANTHER" id="PTHR15704:SF7">
    <property type="entry name" value="SUPERKILLER COMPLEX PROTEIN 3"/>
    <property type="match status" value="1"/>
</dbReference>
<protein>
    <submittedName>
        <fullName evidence="4">Uncharacterized protein</fullName>
    </submittedName>
</protein>
<evidence type="ECO:0000256" key="2">
    <source>
        <dbReference type="ARBA" id="ARBA00022803"/>
    </source>
</evidence>
<dbReference type="EMBL" id="KQ092960">
    <property type="protein sequence ID" value="KMS94493.1"/>
    <property type="molecule type" value="Genomic_DNA"/>
</dbReference>
<dbReference type="GO" id="GO:0006401">
    <property type="term" value="P:RNA catabolic process"/>
    <property type="evidence" value="ECO:0007669"/>
    <property type="project" value="InterPro"/>
</dbReference>
<proteinExistence type="predicted"/>
<dbReference type="Proteomes" id="UP000035740">
    <property type="component" value="Unassembled WGS sequence"/>
</dbReference>
<dbReference type="InterPro" id="IPR019734">
    <property type="entry name" value="TPR_rpt"/>
</dbReference>
<dbReference type="Gene3D" id="1.25.40.10">
    <property type="entry name" value="Tetratricopeptide repeat domain"/>
    <property type="match status" value="1"/>
</dbReference>
<evidence type="ECO:0000313" key="4">
    <source>
        <dbReference type="EMBL" id="KMS94493.1"/>
    </source>
</evidence>
<dbReference type="PANTHER" id="PTHR15704">
    <property type="entry name" value="SUPERKILLER 3 PROTEIN-RELATED"/>
    <property type="match status" value="1"/>
</dbReference>
<organism evidence="4 5">
    <name type="scientific">Beta vulgaris subsp. vulgaris</name>
    <name type="common">Beet</name>
    <dbReference type="NCBI Taxonomy" id="3555"/>
    <lineage>
        <taxon>Eukaryota</taxon>
        <taxon>Viridiplantae</taxon>
        <taxon>Streptophyta</taxon>
        <taxon>Embryophyta</taxon>
        <taxon>Tracheophyta</taxon>
        <taxon>Spermatophyta</taxon>
        <taxon>Magnoliopsida</taxon>
        <taxon>eudicotyledons</taxon>
        <taxon>Gunneridae</taxon>
        <taxon>Pentapetalae</taxon>
        <taxon>Caryophyllales</taxon>
        <taxon>Chenopodiaceae</taxon>
        <taxon>Betoideae</taxon>
        <taxon>Beta</taxon>
    </lineage>
</organism>
<reference evidence="4 5" key="1">
    <citation type="journal article" date="2014" name="Nature">
        <title>The genome of the recently domesticated crop plant sugar beet (Beta vulgaris).</title>
        <authorList>
            <person name="Dohm J.C."/>
            <person name="Minoche A.E."/>
            <person name="Holtgrawe D."/>
            <person name="Capella-Gutierrez S."/>
            <person name="Zakrzewski F."/>
            <person name="Tafer H."/>
            <person name="Rupp O."/>
            <person name="Sorensen T.R."/>
            <person name="Stracke R."/>
            <person name="Reinhardt R."/>
            <person name="Goesmann A."/>
            <person name="Kraft T."/>
            <person name="Schulz B."/>
            <person name="Stadler P.F."/>
            <person name="Schmidt T."/>
            <person name="Gabaldon T."/>
            <person name="Lehrach H."/>
            <person name="Weisshaar B."/>
            <person name="Himmelbauer H."/>
        </authorList>
    </citation>
    <scope>NUCLEOTIDE SEQUENCE [LARGE SCALE GENOMIC DNA]</scope>
    <source>
        <tissue evidence="4">Taproot</tissue>
    </source>
</reference>
<dbReference type="SMART" id="SM00028">
    <property type="entry name" value="TPR"/>
    <property type="match status" value="4"/>
</dbReference>
<dbReference type="InterPro" id="IPR011990">
    <property type="entry name" value="TPR-like_helical_dom_sf"/>
</dbReference>
<feature type="non-terminal residue" evidence="4">
    <location>
        <position position="1"/>
    </location>
</feature>
<dbReference type="OrthoDB" id="29013at2759"/>
<dbReference type="Gramene" id="KMS94493">
    <property type="protein sequence ID" value="KMS94493"/>
    <property type="gene ID" value="BVRB_020860"/>
</dbReference>
<dbReference type="PROSITE" id="PS50005">
    <property type="entry name" value="TPR"/>
    <property type="match status" value="1"/>
</dbReference>
<keyword evidence="1" id="KW-0677">Repeat</keyword>
<evidence type="ECO:0000256" key="3">
    <source>
        <dbReference type="PROSITE-ProRule" id="PRU00339"/>
    </source>
</evidence>
<keyword evidence="5" id="KW-1185">Reference proteome</keyword>
<sequence length="242" mass="26717">VDHSNIRAHYSLADVYLRMYQPADAITELEHTLSLEVGGLRPAIVELLRQTYYENGKQLAQSGEFDNSKQQFDRAIDLPISESAFLETWKLIGDIQLARSDPLLAGKAYARAVFRYPSLPDSWYDLGIALYKAGFISAAAHSLRSAIVLRPEYSDAWIALAFTIPLTKSKLRSYCLSRAVKSSGHRSAPAWTAFALLALQYGDINAAQKAVVEAQRNDPVFDHLPTAQGLVFRASVALTNGS</sequence>